<comment type="caution">
    <text evidence="3">The sequence shown here is derived from an EMBL/GenBank/DDBJ whole genome shotgun (WGS) entry which is preliminary data.</text>
</comment>
<dbReference type="Pfam" id="PF13280">
    <property type="entry name" value="WYL"/>
    <property type="match status" value="1"/>
</dbReference>
<dbReference type="PROSITE" id="PS52050">
    <property type="entry name" value="WYL"/>
    <property type="match status" value="1"/>
</dbReference>
<sequence length="231" mass="25443">MNRTDRLYGIVEELRAAAPRPRSARRLAERFEVSVRTVERDLAALQQSGLPIWAEPGRTGGYVNDTSATLGPAGFTPDEALAVLIGLGAIGTSPFRQAARTAARKVLAVMPDRDAARAGAVASRVHFLEADDDPATPVAFAEALRSDRVVRLRYRAADGTETARDVEPLGSIEKEGHWYLVAWCRVRDGVRAFRADRMTSIEVTDERPPKRVLQPEDLGIRYGRLRPVVED</sequence>
<accession>A0A147DSX1</accession>
<dbReference type="SUPFAM" id="SSF46785">
    <property type="entry name" value="Winged helix' DNA-binding domain"/>
    <property type="match status" value="1"/>
</dbReference>
<name>A0A147DSX1_9MICO</name>
<dbReference type="Gene3D" id="1.10.10.10">
    <property type="entry name" value="Winged helix-like DNA-binding domain superfamily/Winged helix DNA-binding domain"/>
    <property type="match status" value="1"/>
</dbReference>
<evidence type="ECO:0000313" key="3">
    <source>
        <dbReference type="EMBL" id="KTR53223.1"/>
    </source>
</evidence>
<dbReference type="PATRIC" id="fig|465820.4.peg.784"/>
<gene>
    <name evidence="3" type="ORF">NS359_03980</name>
</gene>
<organism evidence="3 4">
    <name type="scientific">Curtobacterium oceanosedimentum</name>
    <dbReference type="NCBI Taxonomy" id="465820"/>
    <lineage>
        <taxon>Bacteria</taxon>
        <taxon>Bacillati</taxon>
        <taxon>Actinomycetota</taxon>
        <taxon>Actinomycetes</taxon>
        <taxon>Micrococcales</taxon>
        <taxon>Microbacteriaceae</taxon>
        <taxon>Curtobacterium</taxon>
    </lineage>
</organism>
<evidence type="ECO:0000259" key="2">
    <source>
        <dbReference type="Pfam" id="PF13280"/>
    </source>
</evidence>
<feature type="domain" description="WYL" evidence="2">
    <location>
        <begin position="141"/>
        <end position="203"/>
    </location>
</feature>
<dbReference type="PANTHER" id="PTHR34580">
    <property type="match status" value="1"/>
</dbReference>
<reference evidence="3 4" key="1">
    <citation type="journal article" date="2016" name="Front. Microbiol.">
        <title>Genomic Resource of Rice Seed Associated Bacteria.</title>
        <authorList>
            <person name="Midha S."/>
            <person name="Bansal K."/>
            <person name="Sharma S."/>
            <person name="Kumar N."/>
            <person name="Patil P.P."/>
            <person name="Chaudhry V."/>
            <person name="Patil P.B."/>
        </authorList>
    </citation>
    <scope>NUCLEOTIDE SEQUENCE [LARGE SCALE GENOMIC DNA]</scope>
    <source>
        <strain evidence="3 4">NS359</strain>
    </source>
</reference>
<evidence type="ECO:0000259" key="1">
    <source>
        <dbReference type="Pfam" id="PF08279"/>
    </source>
</evidence>
<dbReference type="InterPro" id="IPR036388">
    <property type="entry name" value="WH-like_DNA-bd_sf"/>
</dbReference>
<proteinExistence type="predicted"/>
<dbReference type="RefSeq" id="WP_058749065.1">
    <property type="nucleotide sequence ID" value="NZ_LDRC01000017.1"/>
</dbReference>
<dbReference type="STRING" id="465820.NS263_07815"/>
<dbReference type="OrthoDB" id="3171994at2"/>
<dbReference type="InterPro" id="IPR036390">
    <property type="entry name" value="WH_DNA-bd_sf"/>
</dbReference>
<dbReference type="InterPro" id="IPR026881">
    <property type="entry name" value="WYL_dom"/>
</dbReference>
<protein>
    <submittedName>
        <fullName evidence="3">Transcriptional regulator</fullName>
    </submittedName>
</protein>
<dbReference type="InterPro" id="IPR013196">
    <property type="entry name" value="HTH_11"/>
</dbReference>
<feature type="domain" description="Helix-turn-helix type 11" evidence="1">
    <location>
        <begin position="6"/>
        <end position="62"/>
    </location>
</feature>
<dbReference type="PANTHER" id="PTHR34580:SF1">
    <property type="entry name" value="PROTEIN PAFC"/>
    <property type="match status" value="1"/>
</dbReference>
<dbReference type="EMBL" id="LDRC01000017">
    <property type="protein sequence ID" value="KTR53223.1"/>
    <property type="molecule type" value="Genomic_DNA"/>
</dbReference>
<dbReference type="InterPro" id="IPR051534">
    <property type="entry name" value="CBASS_pafABC_assoc_protein"/>
</dbReference>
<dbReference type="AlphaFoldDB" id="A0A147DSX1"/>
<dbReference type="Pfam" id="PF08279">
    <property type="entry name" value="HTH_11"/>
    <property type="match status" value="1"/>
</dbReference>
<dbReference type="Proteomes" id="UP000072763">
    <property type="component" value="Unassembled WGS sequence"/>
</dbReference>
<evidence type="ECO:0000313" key="4">
    <source>
        <dbReference type="Proteomes" id="UP000072763"/>
    </source>
</evidence>